<feature type="transmembrane region" description="Helical" evidence="1">
    <location>
        <begin position="86"/>
        <end position="104"/>
    </location>
</feature>
<name>A0ABU9XDT7_9GAMM</name>
<comment type="caution">
    <text evidence="2">The sequence shown here is derived from an EMBL/GenBank/DDBJ whole genome shotgun (WGS) entry which is preliminary data.</text>
</comment>
<keyword evidence="1" id="KW-0812">Transmembrane</keyword>
<dbReference type="EMBL" id="JBDGHN010000005">
    <property type="protein sequence ID" value="MEN2752200.1"/>
    <property type="molecule type" value="Genomic_DNA"/>
</dbReference>
<evidence type="ECO:0000256" key="1">
    <source>
        <dbReference type="SAM" id="Phobius"/>
    </source>
</evidence>
<sequence length="150" mass="16875">MDRRYLVKIHATTGFLGFFFILSFWLSTLISELFMSYETIAMVKQSILYAFIFFIPTMIIAGVSGSKLSVKVKHPNVLAKKKRMPFIVINGLIILLPSAFYLSYLASLGRFGSTFYIVQGIELIVGAANLTLMGLNIRDGLGIRRRKRAV</sequence>
<feature type="transmembrane region" description="Helical" evidence="1">
    <location>
        <begin position="116"/>
        <end position="137"/>
    </location>
</feature>
<reference evidence="2 3" key="1">
    <citation type="submission" date="2024-05" db="EMBL/GenBank/DDBJ databases">
        <authorList>
            <person name="Kim H.-Y."/>
            <person name="Kim E."/>
            <person name="Cai Y."/>
            <person name="Yang S.-M."/>
            <person name="Lee W."/>
        </authorList>
    </citation>
    <scope>NUCLEOTIDE SEQUENCE [LARGE SCALE GENOMIC DNA]</scope>
    <source>
        <strain evidence="2 3">FBL11</strain>
    </source>
</reference>
<evidence type="ECO:0008006" key="4">
    <source>
        <dbReference type="Google" id="ProtNLM"/>
    </source>
</evidence>
<proteinExistence type="predicted"/>
<feature type="transmembrane region" description="Helical" evidence="1">
    <location>
        <begin position="12"/>
        <end position="35"/>
    </location>
</feature>
<accession>A0ABU9XDT7</accession>
<keyword evidence="1" id="KW-0472">Membrane</keyword>
<evidence type="ECO:0000313" key="2">
    <source>
        <dbReference type="EMBL" id="MEN2752200.1"/>
    </source>
</evidence>
<feature type="transmembrane region" description="Helical" evidence="1">
    <location>
        <begin position="47"/>
        <end position="65"/>
    </location>
</feature>
<dbReference type="Proteomes" id="UP001461960">
    <property type="component" value="Unassembled WGS sequence"/>
</dbReference>
<gene>
    <name evidence="2" type="ORF">AAIR29_11210</name>
</gene>
<keyword evidence="1" id="KW-1133">Transmembrane helix</keyword>
<keyword evidence="3" id="KW-1185">Reference proteome</keyword>
<dbReference type="RefSeq" id="WP_299218041.1">
    <property type="nucleotide sequence ID" value="NZ_JBDGHN010000005.1"/>
</dbReference>
<organism evidence="2 3">
    <name type="scientific">Psychrobacter saeujeotis</name>
    <dbReference type="NCBI Taxonomy" id="3143436"/>
    <lineage>
        <taxon>Bacteria</taxon>
        <taxon>Pseudomonadati</taxon>
        <taxon>Pseudomonadota</taxon>
        <taxon>Gammaproteobacteria</taxon>
        <taxon>Moraxellales</taxon>
        <taxon>Moraxellaceae</taxon>
        <taxon>Psychrobacter</taxon>
    </lineage>
</organism>
<protein>
    <recommendedName>
        <fullName evidence="4">Lipoprotein</fullName>
    </recommendedName>
</protein>
<evidence type="ECO:0000313" key="3">
    <source>
        <dbReference type="Proteomes" id="UP001461960"/>
    </source>
</evidence>